<dbReference type="Gene3D" id="3.90.226.10">
    <property type="entry name" value="2-enoyl-CoA Hydratase, Chain A, domain 1"/>
    <property type="match status" value="1"/>
</dbReference>
<dbReference type="GO" id="GO:0004176">
    <property type="term" value="F:ATP-dependent peptidase activity"/>
    <property type="evidence" value="ECO:0007669"/>
    <property type="project" value="InterPro"/>
</dbReference>
<organism evidence="8 9">
    <name type="scientific">Vibrio aquimaris</name>
    <dbReference type="NCBI Taxonomy" id="2587862"/>
    <lineage>
        <taxon>Bacteria</taxon>
        <taxon>Pseudomonadati</taxon>
        <taxon>Pseudomonadota</taxon>
        <taxon>Gammaproteobacteria</taxon>
        <taxon>Vibrionales</taxon>
        <taxon>Vibrionaceae</taxon>
        <taxon>Vibrio</taxon>
    </lineage>
</organism>
<dbReference type="Pfam" id="PF25209">
    <property type="entry name" value="Phage_capsid_4"/>
    <property type="match status" value="1"/>
</dbReference>
<proteinExistence type="inferred from homology"/>
<keyword evidence="4 8" id="KW-0378">Hydrolase</keyword>
<keyword evidence="8" id="KW-0614">Plasmid</keyword>
<evidence type="ECO:0000313" key="8">
    <source>
        <dbReference type="EMBL" id="QFT28841.1"/>
    </source>
</evidence>
<dbReference type="EMBL" id="CP045352">
    <property type="protein sequence ID" value="QFT28841.1"/>
    <property type="molecule type" value="Genomic_DNA"/>
</dbReference>
<feature type="compositionally biased region" description="Polar residues" evidence="7">
    <location>
        <begin position="263"/>
        <end position="272"/>
    </location>
</feature>
<feature type="compositionally biased region" description="Low complexity" evidence="7">
    <location>
        <begin position="235"/>
        <end position="252"/>
    </location>
</feature>
<dbReference type="PANTHER" id="PTHR10381">
    <property type="entry name" value="ATP-DEPENDENT CLP PROTEASE PROTEOLYTIC SUBUNIT"/>
    <property type="match status" value="1"/>
</dbReference>
<dbReference type="Pfam" id="PF00574">
    <property type="entry name" value="CLP_protease"/>
    <property type="match status" value="1"/>
</dbReference>
<evidence type="ECO:0000256" key="3">
    <source>
        <dbReference type="ARBA" id="ARBA00022670"/>
    </source>
</evidence>
<dbReference type="GO" id="GO:0004252">
    <property type="term" value="F:serine-type endopeptidase activity"/>
    <property type="evidence" value="ECO:0007669"/>
    <property type="project" value="InterPro"/>
</dbReference>
<name>A0A5P9CSA6_9VIBR</name>
<dbReference type="GO" id="GO:0006515">
    <property type="term" value="P:protein quality control for misfolded or incompletely synthesized proteins"/>
    <property type="evidence" value="ECO:0007669"/>
    <property type="project" value="TreeGrafter"/>
</dbReference>
<geneLocation type="plasmid" evidence="9">
    <name>pthaf100_b</name>
</geneLocation>
<dbReference type="RefSeq" id="WP_172971896.1">
    <property type="nucleotide sequence ID" value="NZ_CBCSDK010000028.1"/>
</dbReference>
<keyword evidence="3 8" id="KW-0645">Protease</keyword>
<comment type="similarity">
    <text evidence="1 6">Belongs to the peptidase S14 family.</text>
</comment>
<evidence type="ECO:0000313" key="9">
    <source>
        <dbReference type="Proteomes" id="UP000326936"/>
    </source>
</evidence>
<dbReference type="GO" id="GO:0051117">
    <property type="term" value="F:ATPase binding"/>
    <property type="evidence" value="ECO:0007669"/>
    <property type="project" value="TreeGrafter"/>
</dbReference>
<evidence type="ECO:0000256" key="4">
    <source>
        <dbReference type="ARBA" id="ARBA00022801"/>
    </source>
</evidence>
<dbReference type="InterPro" id="IPR029045">
    <property type="entry name" value="ClpP/crotonase-like_dom_sf"/>
</dbReference>
<dbReference type="Proteomes" id="UP000326936">
    <property type="component" value="Plasmid pTHAF100_b"/>
</dbReference>
<sequence length="709" mass="78062">MKKTTLGTLIAAKTEPAPKNNFKLVAASDNEPVELFVYGDIGWWGMDGTDIKSLLLAYHERDLVLYFNTLGGDVEEGFMMYDLIKAHKGKVTGIVDGKCYSIGVPILTACDEIYMRPNAMLMIHEPWGGTYGSIADNEAWIEQAKMYRQKYADVLAEHTNKSAEEILKDMEQDHYLTTNEAIDYGLCDHVITTATLEASAKPYRTLRASLEASGQSDSNSELIKTLKAQVEESEPVSVSESEPDEPTASSESDSSEPNDNEPTLSASQTPNSAIINSKETGEEMPKPLTPEEVAALQAAEKERKDALIAAATPFMANKNVKELLEKAKDDPTMTVAQFQSQLLAHIGGQQEQTPVINACENKTNQDHLRNFIHAKLNAAEMDKDNPYAICESTVSALRAHMRAEGVENVPTSNTKLIARAYDNDHTNLGDLFESAMQIILDNEMAKATNWHQTLVERRPMKLGQATKILKMTDVVAPTKKTEHGEIKHVKLEATKEVCVIAPYTLKVEITKEVIVNDDFDFVAKNIAKLVQSVGMHPQRLLMGALLDNIELFDGKPIFSTEAANLFNGSELDAKKLAEMSGTLEDMTTDNDEPLELVAETLLSSNTEAKRLKGIIASEKINEVPNEAYEAFNNVVGTARLKGKDKVFAFAGGGHTSIIEGYLADEDGVQMEQLPTTKLEGAAWQLWTYSAIYIADRKGLQCFEKTAPQG</sequence>
<dbReference type="PANTHER" id="PTHR10381:SF70">
    <property type="entry name" value="ATP-DEPENDENT CLP PROTEASE PROTEOLYTIC SUBUNIT"/>
    <property type="match status" value="1"/>
</dbReference>
<dbReference type="InterPro" id="IPR023562">
    <property type="entry name" value="ClpP/TepA"/>
</dbReference>
<evidence type="ECO:0000256" key="1">
    <source>
        <dbReference type="ARBA" id="ARBA00007039"/>
    </source>
</evidence>
<dbReference type="InterPro" id="IPR001907">
    <property type="entry name" value="ClpP"/>
</dbReference>
<feature type="region of interest" description="Disordered" evidence="7">
    <location>
        <begin position="228"/>
        <end position="272"/>
    </location>
</feature>
<keyword evidence="5" id="KW-0720">Serine protease</keyword>
<evidence type="ECO:0000256" key="2">
    <source>
        <dbReference type="ARBA" id="ARBA00022490"/>
    </source>
</evidence>
<dbReference type="KEGG" id="vaq:FIV01_20780"/>
<dbReference type="SUPFAM" id="SSF52096">
    <property type="entry name" value="ClpP/crotonase"/>
    <property type="match status" value="1"/>
</dbReference>
<dbReference type="PRINTS" id="PR00127">
    <property type="entry name" value="CLPPROTEASEP"/>
</dbReference>
<keyword evidence="2" id="KW-0963">Cytoplasm</keyword>
<evidence type="ECO:0000256" key="5">
    <source>
        <dbReference type="ARBA" id="ARBA00022825"/>
    </source>
</evidence>
<accession>A0A5P9CSA6</accession>
<evidence type="ECO:0000256" key="6">
    <source>
        <dbReference type="RuleBase" id="RU003567"/>
    </source>
</evidence>
<reference evidence="8 9" key="1">
    <citation type="submission" date="2019-10" db="EMBL/GenBank/DDBJ databases">
        <title>Complete genome sequence of Vibrio sp. strain THAF100, isolated from non-filtered water from the water column of tank 6 of a marine aquarium containing stony-coral fragments. Water maintained at 26 degree C.</title>
        <authorList>
            <person name="Ruckert C."/>
            <person name="Franco A."/>
            <person name="Kalinowski J."/>
            <person name="Glaeser S."/>
        </authorList>
    </citation>
    <scope>NUCLEOTIDE SEQUENCE [LARGE SCALE GENOMIC DNA]</scope>
    <source>
        <strain evidence="8 9">THAF100</strain>
        <plasmid evidence="9">pthaf100_b</plasmid>
    </source>
</reference>
<protein>
    <recommendedName>
        <fullName evidence="6">ATP-dependent Clp protease proteolytic subunit</fullName>
    </recommendedName>
</protein>
<dbReference type="AlphaFoldDB" id="A0A5P9CSA6"/>
<evidence type="ECO:0000256" key="7">
    <source>
        <dbReference type="SAM" id="MobiDB-lite"/>
    </source>
</evidence>
<dbReference type="CDD" id="cd07016">
    <property type="entry name" value="S14_ClpP_1"/>
    <property type="match status" value="1"/>
</dbReference>
<keyword evidence="9" id="KW-1185">Reference proteome</keyword>
<dbReference type="GO" id="GO:0009368">
    <property type="term" value="C:endopeptidase Clp complex"/>
    <property type="evidence" value="ECO:0007669"/>
    <property type="project" value="TreeGrafter"/>
</dbReference>
<gene>
    <name evidence="8" type="primary">clpP2</name>
    <name evidence="8" type="ORF">FIV01_20780</name>
</gene>